<feature type="domain" description="DEAD-box RNA helicase Q" evidence="11">
    <location>
        <begin position="1"/>
        <end position="29"/>
    </location>
</feature>
<reference evidence="12 13" key="1">
    <citation type="submission" date="2016-10" db="EMBL/GenBank/DDBJ databases">
        <authorList>
            <person name="de Groot N.N."/>
        </authorList>
    </citation>
    <scope>NUCLEOTIDE SEQUENCE [LARGE SCALE GENOMIC DNA]</scope>
    <source>
        <strain evidence="12 13">DSM 20475</strain>
    </source>
</reference>
<dbReference type="InterPro" id="IPR014014">
    <property type="entry name" value="RNA_helicase_DEAD_Q_motif"/>
</dbReference>
<evidence type="ECO:0000256" key="1">
    <source>
        <dbReference type="ARBA" id="ARBA00022741"/>
    </source>
</evidence>
<keyword evidence="4 7" id="KW-0067">ATP-binding</keyword>
<dbReference type="PROSITE" id="PS51194">
    <property type="entry name" value="HELICASE_CTER"/>
    <property type="match status" value="1"/>
</dbReference>
<proteinExistence type="inferred from homology"/>
<dbReference type="Pfam" id="PF00270">
    <property type="entry name" value="DEAD"/>
    <property type="match status" value="1"/>
</dbReference>
<evidence type="ECO:0000313" key="13">
    <source>
        <dbReference type="Proteomes" id="UP000198995"/>
    </source>
</evidence>
<dbReference type="CDD" id="cd18787">
    <property type="entry name" value="SF2_C_DEAD"/>
    <property type="match status" value="1"/>
</dbReference>
<evidence type="ECO:0000256" key="6">
    <source>
        <dbReference type="PROSITE-ProRule" id="PRU00552"/>
    </source>
</evidence>
<dbReference type="InterPro" id="IPR001650">
    <property type="entry name" value="Helicase_C-like"/>
</dbReference>
<evidence type="ECO:0000256" key="8">
    <source>
        <dbReference type="SAM" id="MobiDB-lite"/>
    </source>
</evidence>
<feature type="region of interest" description="Disordered" evidence="8">
    <location>
        <begin position="441"/>
        <end position="496"/>
    </location>
</feature>
<dbReference type="PROSITE" id="PS00039">
    <property type="entry name" value="DEAD_ATP_HELICASE"/>
    <property type="match status" value="1"/>
</dbReference>
<dbReference type="Pfam" id="PF00271">
    <property type="entry name" value="Helicase_C"/>
    <property type="match status" value="1"/>
</dbReference>
<dbReference type="GO" id="GO:0003724">
    <property type="term" value="F:RNA helicase activity"/>
    <property type="evidence" value="ECO:0007669"/>
    <property type="project" value="InterPro"/>
</dbReference>
<feature type="domain" description="Helicase C-terminal" evidence="10">
    <location>
        <begin position="228"/>
        <end position="372"/>
    </location>
</feature>
<dbReference type="InterPro" id="IPR027417">
    <property type="entry name" value="P-loop_NTPase"/>
</dbReference>
<evidence type="ECO:0000256" key="7">
    <source>
        <dbReference type="RuleBase" id="RU000492"/>
    </source>
</evidence>
<dbReference type="InterPro" id="IPR014001">
    <property type="entry name" value="Helicase_ATP-bd"/>
</dbReference>
<organism evidence="12 13">
    <name type="scientific">Peptococcus niger</name>
    <dbReference type="NCBI Taxonomy" id="2741"/>
    <lineage>
        <taxon>Bacteria</taxon>
        <taxon>Bacillati</taxon>
        <taxon>Bacillota</taxon>
        <taxon>Clostridia</taxon>
        <taxon>Eubacteriales</taxon>
        <taxon>Peptococcaceae</taxon>
        <taxon>Peptococcus</taxon>
    </lineage>
</organism>
<evidence type="ECO:0000259" key="9">
    <source>
        <dbReference type="PROSITE" id="PS51192"/>
    </source>
</evidence>
<dbReference type="RefSeq" id="WP_242868924.1">
    <property type="nucleotide sequence ID" value="NZ_FNAF01000001.1"/>
</dbReference>
<dbReference type="GO" id="GO:0005829">
    <property type="term" value="C:cytosol"/>
    <property type="evidence" value="ECO:0007669"/>
    <property type="project" value="TreeGrafter"/>
</dbReference>
<evidence type="ECO:0000259" key="10">
    <source>
        <dbReference type="PROSITE" id="PS51194"/>
    </source>
</evidence>
<name>A0A1G6S7R1_PEPNI</name>
<keyword evidence="13" id="KW-1185">Reference proteome</keyword>
<feature type="short sequence motif" description="Q motif" evidence="6">
    <location>
        <begin position="1"/>
        <end position="29"/>
    </location>
</feature>
<keyword evidence="3 7" id="KW-0347">Helicase</keyword>
<gene>
    <name evidence="12" type="ORF">SAMN04489866_101239</name>
</gene>
<evidence type="ECO:0000256" key="3">
    <source>
        <dbReference type="ARBA" id="ARBA00022806"/>
    </source>
</evidence>
<dbReference type="PANTHER" id="PTHR47959:SF13">
    <property type="entry name" value="ATP-DEPENDENT RNA HELICASE RHLE"/>
    <property type="match status" value="1"/>
</dbReference>
<dbReference type="STRING" id="2741.SAMN04489866_101239"/>
<dbReference type="PANTHER" id="PTHR47959">
    <property type="entry name" value="ATP-DEPENDENT RNA HELICASE RHLE-RELATED"/>
    <property type="match status" value="1"/>
</dbReference>
<keyword evidence="1 7" id="KW-0547">Nucleotide-binding</keyword>
<feature type="compositionally biased region" description="Basic and acidic residues" evidence="8">
    <location>
        <begin position="471"/>
        <end position="483"/>
    </location>
</feature>
<dbReference type="CDD" id="cd00268">
    <property type="entry name" value="DEADc"/>
    <property type="match status" value="1"/>
</dbReference>
<keyword evidence="2 7" id="KW-0378">Hydrolase</keyword>
<dbReference type="SMART" id="SM00490">
    <property type="entry name" value="HELICc"/>
    <property type="match status" value="1"/>
</dbReference>
<dbReference type="Gene3D" id="3.40.50.300">
    <property type="entry name" value="P-loop containing nucleotide triphosphate hydrolases"/>
    <property type="match status" value="2"/>
</dbReference>
<dbReference type="InterPro" id="IPR000629">
    <property type="entry name" value="RNA-helicase_DEAD-box_CS"/>
</dbReference>
<evidence type="ECO:0000256" key="2">
    <source>
        <dbReference type="ARBA" id="ARBA00022801"/>
    </source>
</evidence>
<dbReference type="InterPro" id="IPR011545">
    <property type="entry name" value="DEAD/DEAH_box_helicase_dom"/>
</dbReference>
<evidence type="ECO:0000256" key="4">
    <source>
        <dbReference type="ARBA" id="ARBA00022840"/>
    </source>
</evidence>
<evidence type="ECO:0000259" key="11">
    <source>
        <dbReference type="PROSITE" id="PS51195"/>
    </source>
</evidence>
<evidence type="ECO:0000313" key="12">
    <source>
        <dbReference type="EMBL" id="SDD12205.1"/>
    </source>
</evidence>
<feature type="domain" description="Helicase ATP-binding" evidence="9">
    <location>
        <begin position="32"/>
        <end position="201"/>
    </location>
</feature>
<dbReference type="Proteomes" id="UP000198995">
    <property type="component" value="Unassembled WGS sequence"/>
</dbReference>
<dbReference type="SMART" id="SM00487">
    <property type="entry name" value="DEXDc"/>
    <property type="match status" value="1"/>
</dbReference>
<dbReference type="SUPFAM" id="SSF52540">
    <property type="entry name" value="P-loop containing nucleoside triphosphate hydrolases"/>
    <property type="match status" value="1"/>
</dbReference>
<dbReference type="AlphaFoldDB" id="A0A1G6S7R1"/>
<sequence length="496" mass="56008">MSFTIEELSAPLKRAIDDMGFESLTPIQEQAIPIGLSGQDLIGQAQTGTGKTTAFAVPFLERITDDDTIQVLILTPTRELCIQVEKEIYKLSRYLPLHSLAIYGGQDINRQIASLKNRPQIIVATPGRLKDHLRRRTIRLSAIKVVILDEADEMLNMGFVEDIEDILKNCPEERQTMMFSATMRPEIKHIAETYMKDPAMVTISRETLTVPAIDQEAFIVYEDKKLLLLSRLLDMMQPDLAMIFGRTKRRVDELTRALQQLGFRADGLHGDLSQYQRDQVMRKFREKRIDILVATDVAARGLDVQGVTHVFNFDLPQDADSYVHRIGRTGRAGNDGLAMSFVTPREKDHLAYIERTIKQTIARSPIPSDKDTRQVRRANLYQEVVEALEAGGSQHLSGVAQDLIDMYGAEEALMATLSLITDGEERDTAAKRINLTAEKPIYNKNKSGKGGKNYSGNRSKGHHGRKTRSYYGKDKRKDSYKGKNDKRKQAARRKSS</sequence>
<evidence type="ECO:0000256" key="5">
    <source>
        <dbReference type="ARBA" id="ARBA00038437"/>
    </source>
</evidence>
<dbReference type="GO" id="GO:0005524">
    <property type="term" value="F:ATP binding"/>
    <property type="evidence" value="ECO:0007669"/>
    <property type="project" value="UniProtKB-KW"/>
</dbReference>
<comment type="similarity">
    <text evidence="5 7">Belongs to the DEAD box helicase family.</text>
</comment>
<dbReference type="GO" id="GO:0003676">
    <property type="term" value="F:nucleic acid binding"/>
    <property type="evidence" value="ECO:0007669"/>
    <property type="project" value="InterPro"/>
</dbReference>
<dbReference type="InterPro" id="IPR050079">
    <property type="entry name" value="DEAD_box_RNA_helicase"/>
</dbReference>
<feature type="compositionally biased region" description="Basic residues" evidence="8">
    <location>
        <begin position="459"/>
        <end position="468"/>
    </location>
</feature>
<feature type="compositionally biased region" description="Basic residues" evidence="8">
    <location>
        <begin position="484"/>
        <end position="496"/>
    </location>
</feature>
<dbReference type="PROSITE" id="PS51195">
    <property type="entry name" value="Q_MOTIF"/>
    <property type="match status" value="1"/>
</dbReference>
<dbReference type="InterPro" id="IPR044742">
    <property type="entry name" value="DEAD/DEAH_RhlB"/>
</dbReference>
<dbReference type="PROSITE" id="PS51192">
    <property type="entry name" value="HELICASE_ATP_BIND_1"/>
    <property type="match status" value="1"/>
</dbReference>
<dbReference type="GO" id="GO:0016787">
    <property type="term" value="F:hydrolase activity"/>
    <property type="evidence" value="ECO:0007669"/>
    <property type="project" value="UniProtKB-KW"/>
</dbReference>
<accession>A0A1G6S7R1</accession>
<dbReference type="EMBL" id="FNAF01000001">
    <property type="protein sequence ID" value="SDD12205.1"/>
    <property type="molecule type" value="Genomic_DNA"/>
</dbReference>
<protein>
    <submittedName>
        <fullName evidence="12">ATP-dependent RNA helicase DeaD</fullName>
    </submittedName>
</protein>